<feature type="domain" description="Halobacterial output" evidence="1">
    <location>
        <begin position="18"/>
        <end position="87"/>
    </location>
</feature>
<dbReference type="EMBL" id="FNFE01000006">
    <property type="protein sequence ID" value="SDK68006.1"/>
    <property type="molecule type" value="Genomic_DNA"/>
</dbReference>
<dbReference type="Proteomes" id="UP000198882">
    <property type="component" value="Unassembled WGS sequence"/>
</dbReference>
<name>A0A1G9DVX2_9EURY</name>
<accession>A0A1G9DVX2</accession>
<gene>
    <name evidence="2" type="ORF">SAMN04515672_3647</name>
</gene>
<dbReference type="STRING" id="1095776.SAMN04515672_3647"/>
<protein>
    <recommendedName>
        <fullName evidence="1">Halobacterial output domain-containing protein</fullName>
    </recommendedName>
</protein>
<evidence type="ECO:0000313" key="2">
    <source>
        <dbReference type="EMBL" id="SDK68006.1"/>
    </source>
</evidence>
<dbReference type="RefSeq" id="WP_090310285.1">
    <property type="nucleotide sequence ID" value="NZ_FNFE01000006.1"/>
</dbReference>
<reference evidence="3" key="1">
    <citation type="submission" date="2016-10" db="EMBL/GenBank/DDBJ databases">
        <authorList>
            <person name="Varghese N."/>
            <person name="Submissions S."/>
        </authorList>
    </citation>
    <scope>NUCLEOTIDE SEQUENCE [LARGE SCALE GENOMIC DNA]</scope>
    <source>
        <strain evidence="3">B4,CECT 8067,JCM 17497</strain>
    </source>
</reference>
<proteinExistence type="predicted"/>
<organism evidence="2 3">
    <name type="scientific">Natronorubrum texcoconense</name>
    <dbReference type="NCBI Taxonomy" id="1095776"/>
    <lineage>
        <taxon>Archaea</taxon>
        <taxon>Methanobacteriati</taxon>
        <taxon>Methanobacteriota</taxon>
        <taxon>Stenosarchaea group</taxon>
        <taxon>Halobacteria</taxon>
        <taxon>Halobacteriales</taxon>
        <taxon>Natrialbaceae</taxon>
        <taxon>Natronorubrum</taxon>
    </lineage>
</organism>
<dbReference type="Pfam" id="PF18545">
    <property type="entry name" value="HalOD1"/>
    <property type="match status" value="1"/>
</dbReference>
<evidence type="ECO:0000259" key="1">
    <source>
        <dbReference type="Pfam" id="PF18545"/>
    </source>
</evidence>
<dbReference type="InterPro" id="IPR040624">
    <property type="entry name" value="HalOD1"/>
</dbReference>
<dbReference type="OrthoDB" id="181456at2157"/>
<evidence type="ECO:0000313" key="3">
    <source>
        <dbReference type="Proteomes" id="UP000198882"/>
    </source>
</evidence>
<sequence length="87" mass="9536">MVGDPDDCADVREFDPETTTPTRAVVEVIADLEDVDTLELPPLYSTMNDLLDGVASNPPAPQADVEITFTYQGYRITVYQSGLVEVE</sequence>
<keyword evidence="3" id="KW-1185">Reference proteome</keyword>
<dbReference type="AlphaFoldDB" id="A0A1G9DVX2"/>